<evidence type="ECO:0000259" key="6">
    <source>
        <dbReference type="Pfam" id="PF08123"/>
    </source>
</evidence>
<comment type="catalytic activity">
    <reaction evidence="5">
        <text>L-lysyl(79)-[histone H3] + 3 S-adenosyl-L-methionine = N(6),N(6),N(6)-trimethyl-L-lysyl(79)-[histone H3] + 3 S-adenosyl-L-homocysteine + 3 H(+)</text>
        <dbReference type="Rhea" id="RHEA:60328"/>
        <dbReference type="Rhea" id="RHEA-COMP:15549"/>
        <dbReference type="Rhea" id="RHEA-COMP:15552"/>
        <dbReference type="ChEBI" id="CHEBI:15378"/>
        <dbReference type="ChEBI" id="CHEBI:29969"/>
        <dbReference type="ChEBI" id="CHEBI:57856"/>
        <dbReference type="ChEBI" id="CHEBI:59789"/>
        <dbReference type="ChEBI" id="CHEBI:61961"/>
        <dbReference type="EC" id="2.1.1.360"/>
    </reaction>
</comment>
<evidence type="ECO:0000256" key="1">
    <source>
        <dbReference type="ARBA" id="ARBA00012190"/>
    </source>
</evidence>
<dbReference type="Gene3D" id="3.40.50.150">
    <property type="entry name" value="Vaccinia Virus protein VP39"/>
    <property type="match status" value="1"/>
</dbReference>
<keyword evidence="3" id="KW-0156">Chromatin regulator</keyword>
<dbReference type="InterPro" id="IPR030445">
    <property type="entry name" value="H3-K79_meTrfase"/>
</dbReference>
<dbReference type="EC" id="2.1.1.360" evidence="1"/>
<dbReference type="AlphaFoldDB" id="A0A812Y9F5"/>
<evidence type="ECO:0000256" key="3">
    <source>
        <dbReference type="ARBA" id="ARBA00022853"/>
    </source>
</evidence>
<reference evidence="7" key="1">
    <citation type="submission" date="2021-02" db="EMBL/GenBank/DDBJ databases">
        <authorList>
            <person name="Dougan E. K."/>
            <person name="Rhodes N."/>
            <person name="Thang M."/>
            <person name="Chan C."/>
        </authorList>
    </citation>
    <scope>NUCLEOTIDE SEQUENCE</scope>
</reference>
<dbReference type="SUPFAM" id="SSF53335">
    <property type="entry name" value="S-adenosyl-L-methionine-dependent methyltransferases"/>
    <property type="match status" value="1"/>
</dbReference>
<feature type="domain" description="DOT1" evidence="6">
    <location>
        <begin position="42"/>
        <end position="105"/>
    </location>
</feature>
<gene>
    <name evidence="7" type="ORF">SNEC2469_LOCUS22574</name>
</gene>
<proteinExistence type="predicted"/>
<dbReference type="Proteomes" id="UP000601435">
    <property type="component" value="Unassembled WGS sequence"/>
</dbReference>
<sequence length="252" mass="26967">MSQSLLERVNVFFEDAGCKTDPTGLSKLACEGASVAVKAGAVASALVFGEILTPEDIFRLLNLEQGDIFYDLGSGRGQVVLAAALASKPKKCVGIELMEPRHQAALAAKAHAPEDIQRICEFRCEDVLACRLEDACKVYLCNAAFPRHLNAAFAGALDPQRTPALEALVTCAALPEESLNQARLQLTQVAECSATWATQGAPLFLYKRDGDGSFAARATAIPTNVRYEASRQLSAATQSAGLSHEDERSLLR</sequence>
<dbReference type="GO" id="GO:0051726">
    <property type="term" value="P:regulation of cell cycle"/>
    <property type="evidence" value="ECO:0007669"/>
    <property type="project" value="InterPro"/>
</dbReference>
<accession>A0A812Y9F5</accession>
<protein>
    <recommendedName>
        <fullName evidence="2">Histone-lysine N-methyltransferase, H3 lysine-79 specific</fullName>
        <ecNumber evidence="1">2.1.1.360</ecNumber>
    </recommendedName>
    <alternativeName>
        <fullName evidence="4">Histone H3-K79 methyltransferase</fullName>
    </alternativeName>
</protein>
<evidence type="ECO:0000313" key="7">
    <source>
        <dbReference type="EMBL" id="CAE7772297.1"/>
    </source>
</evidence>
<keyword evidence="8" id="KW-1185">Reference proteome</keyword>
<organism evidence="7 8">
    <name type="scientific">Symbiodinium necroappetens</name>
    <dbReference type="NCBI Taxonomy" id="1628268"/>
    <lineage>
        <taxon>Eukaryota</taxon>
        <taxon>Sar</taxon>
        <taxon>Alveolata</taxon>
        <taxon>Dinophyceae</taxon>
        <taxon>Suessiales</taxon>
        <taxon>Symbiodiniaceae</taxon>
        <taxon>Symbiodinium</taxon>
    </lineage>
</organism>
<dbReference type="PANTHER" id="PTHR21451">
    <property type="entry name" value="HISTONE H3 METHYLTRANSFERASE"/>
    <property type="match status" value="1"/>
</dbReference>
<name>A0A812Y9F5_9DINO</name>
<evidence type="ECO:0000256" key="5">
    <source>
        <dbReference type="ARBA" id="ARBA00047770"/>
    </source>
</evidence>
<comment type="caution">
    <text evidence="7">The sequence shown here is derived from an EMBL/GenBank/DDBJ whole genome shotgun (WGS) entry which is preliminary data.</text>
</comment>
<evidence type="ECO:0000313" key="8">
    <source>
        <dbReference type="Proteomes" id="UP000601435"/>
    </source>
</evidence>
<dbReference type="InterPro" id="IPR029063">
    <property type="entry name" value="SAM-dependent_MTases_sf"/>
</dbReference>
<dbReference type="InterPro" id="IPR025789">
    <property type="entry name" value="DOT1_dom"/>
</dbReference>
<dbReference type="EMBL" id="CAJNJA010041142">
    <property type="protein sequence ID" value="CAE7772297.1"/>
    <property type="molecule type" value="Genomic_DNA"/>
</dbReference>
<dbReference type="PANTHER" id="PTHR21451:SF19">
    <property type="entry name" value="ACTIVATED IN BLOCKED UNFOLDED PROTEIN RESPONSE"/>
    <property type="match status" value="1"/>
</dbReference>
<dbReference type="GO" id="GO:0140956">
    <property type="term" value="F:histone H3K79 trimethyltransferase activity"/>
    <property type="evidence" value="ECO:0007669"/>
    <property type="project" value="UniProtKB-EC"/>
</dbReference>
<evidence type="ECO:0000256" key="2">
    <source>
        <dbReference type="ARBA" id="ARBA00020987"/>
    </source>
</evidence>
<evidence type="ECO:0000256" key="4">
    <source>
        <dbReference type="ARBA" id="ARBA00029821"/>
    </source>
</evidence>
<dbReference type="OrthoDB" id="443402at2759"/>
<dbReference type="Pfam" id="PF08123">
    <property type="entry name" value="DOT1"/>
    <property type="match status" value="1"/>
</dbReference>